<dbReference type="EMBL" id="MU393434">
    <property type="protein sequence ID" value="KAI4868983.1"/>
    <property type="molecule type" value="Genomic_DNA"/>
</dbReference>
<evidence type="ECO:0000313" key="2">
    <source>
        <dbReference type="Proteomes" id="UP001497700"/>
    </source>
</evidence>
<gene>
    <name evidence="1" type="ORF">F4820DRAFT_77945</name>
</gene>
<name>A0ACB9ZBQ1_9PEZI</name>
<accession>A0ACB9ZBQ1</accession>
<sequence length="283" mass="31370">MTILLIGGTGKTATRVAASLAAAKKPFLLTSRRGPDAAPNGYPAVKFDWTLESTWSKLFENGHVEAVYMMEPHVPQPWIPMIKFVDFAKDKGVKRFVLCAGTTAAIGKDGMGRVWEHFIESRVDYCVLRPSWFMENLVEPGLVYTISKLSKIFTAAQDGEIPFVSADDIADVAFHALTDEKSYNCDLRVLGPEILTYDRIAEILSKVLGRRIEHVKLDEAGRIDNLVQAGLSDHYARFVTRLEVLASQDFEKATGDAVEKATGHLPKSFETFAEENKAVWSAS</sequence>
<comment type="caution">
    <text evidence="1">The sequence shown here is derived from an EMBL/GenBank/DDBJ whole genome shotgun (WGS) entry which is preliminary data.</text>
</comment>
<evidence type="ECO:0000313" key="1">
    <source>
        <dbReference type="EMBL" id="KAI4868983.1"/>
    </source>
</evidence>
<keyword evidence="2" id="KW-1185">Reference proteome</keyword>
<protein>
    <submittedName>
        <fullName evidence="1">NAD(P)-binding protein</fullName>
    </submittedName>
</protein>
<dbReference type="Proteomes" id="UP001497700">
    <property type="component" value="Unassembled WGS sequence"/>
</dbReference>
<reference evidence="1 2" key="1">
    <citation type="journal article" date="2022" name="New Phytol.">
        <title>Ecological generalism drives hyperdiversity of secondary metabolite gene clusters in xylarialean endophytes.</title>
        <authorList>
            <person name="Franco M.E.E."/>
            <person name="Wisecaver J.H."/>
            <person name="Arnold A.E."/>
            <person name="Ju Y.M."/>
            <person name="Slot J.C."/>
            <person name="Ahrendt S."/>
            <person name="Moore L.P."/>
            <person name="Eastman K.E."/>
            <person name="Scott K."/>
            <person name="Konkel Z."/>
            <person name="Mondo S.J."/>
            <person name="Kuo A."/>
            <person name="Hayes R.D."/>
            <person name="Haridas S."/>
            <person name="Andreopoulos B."/>
            <person name="Riley R."/>
            <person name="LaButti K."/>
            <person name="Pangilinan J."/>
            <person name="Lipzen A."/>
            <person name="Amirebrahimi M."/>
            <person name="Yan J."/>
            <person name="Adam C."/>
            <person name="Keymanesh K."/>
            <person name="Ng V."/>
            <person name="Louie K."/>
            <person name="Northen T."/>
            <person name="Drula E."/>
            <person name="Henrissat B."/>
            <person name="Hsieh H.M."/>
            <person name="Youens-Clark K."/>
            <person name="Lutzoni F."/>
            <person name="Miadlikowska J."/>
            <person name="Eastwood D.C."/>
            <person name="Hamelin R.C."/>
            <person name="Grigoriev I.V."/>
            <person name="U'Ren J.M."/>
        </authorList>
    </citation>
    <scope>NUCLEOTIDE SEQUENCE [LARGE SCALE GENOMIC DNA]</scope>
    <source>
        <strain evidence="1 2">CBS 119005</strain>
    </source>
</reference>
<organism evidence="1 2">
    <name type="scientific">Hypoxylon rubiginosum</name>
    <dbReference type="NCBI Taxonomy" id="110542"/>
    <lineage>
        <taxon>Eukaryota</taxon>
        <taxon>Fungi</taxon>
        <taxon>Dikarya</taxon>
        <taxon>Ascomycota</taxon>
        <taxon>Pezizomycotina</taxon>
        <taxon>Sordariomycetes</taxon>
        <taxon>Xylariomycetidae</taxon>
        <taxon>Xylariales</taxon>
        <taxon>Hypoxylaceae</taxon>
        <taxon>Hypoxylon</taxon>
    </lineage>
</organism>
<proteinExistence type="predicted"/>